<dbReference type="OrthoDB" id="953321at2"/>
<feature type="transmembrane region" description="Helical" evidence="1">
    <location>
        <begin position="87"/>
        <end position="106"/>
    </location>
</feature>
<dbReference type="AlphaFoldDB" id="A0A368JJU3"/>
<sequence>MITDENKWTFIEAFLAGKLDASAQALVRQKIDEDPVFRTDVLIQQALNREIEAQKQAEDREIVAQFMANRPKRGIVKPLPIPIWRQTWFRAAAVLVLVVGLGWLAYNNRAPEMLAVEIPYDQRDFGMATDTSVNRTTFSVEFNSRGPSGGEYSSGEGRIQLFLPELPADAKQWILSDRREGDYLLRTPQGKSYQLDKQTSGERKPLLPIN</sequence>
<keyword evidence="1" id="KW-0812">Transmembrane</keyword>
<comment type="caution">
    <text evidence="2">The sequence shown here is derived from an EMBL/GenBank/DDBJ whole genome shotgun (WGS) entry which is preliminary data.</text>
</comment>
<dbReference type="RefSeq" id="WP_114409234.1">
    <property type="nucleotide sequence ID" value="NZ_QOWE01000028.1"/>
</dbReference>
<keyword evidence="3" id="KW-1185">Reference proteome</keyword>
<keyword evidence="1" id="KW-1133">Transmembrane helix</keyword>
<reference evidence="2 3" key="1">
    <citation type="submission" date="2018-07" db="EMBL/GenBank/DDBJ databases">
        <title>Genome analysis of Larkinella rosea.</title>
        <authorList>
            <person name="Zhou Z."/>
            <person name="Wang G."/>
        </authorList>
    </citation>
    <scope>NUCLEOTIDE SEQUENCE [LARGE SCALE GENOMIC DNA]</scope>
    <source>
        <strain evidence="3">zzj9</strain>
    </source>
</reference>
<evidence type="ECO:0000313" key="2">
    <source>
        <dbReference type="EMBL" id="RCR66391.1"/>
    </source>
</evidence>
<proteinExistence type="predicted"/>
<protein>
    <submittedName>
        <fullName evidence="2">Uncharacterized protein</fullName>
    </submittedName>
</protein>
<name>A0A368JJU3_9BACT</name>
<accession>A0A368JJU3</accession>
<evidence type="ECO:0000313" key="3">
    <source>
        <dbReference type="Proteomes" id="UP000253383"/>
    </source>
</evidence>
<organism evidence="2 3">
    <name type="scientific">Larkinella punicea</name>
    <dbReference type="NCBI Taxonomy" id="2315727"/>
    <lineage>
        <taxon>Bacteria</taxon>
        <taxon>Pseudomonadati</taxon>
        <taxon>Bacteroidota</taxon>
        <taxon>Cytophagia</taxon>
        <taxon>Cytophagales</taxon>
        <taxon>Spirosomataceae</taxon>
        <taxon>Larkinella</taxon>
    </lineage>
</organism>
<gene>
    <name evidence="2" type="ORF">DUE52_27170</name>
</gene>
<dbReference type="Proteomes" id="UP000253383">
    <property type="component" value="Unassembled WGS sequence"/>
</dbReference>
<keyword evidence="1" id="KW-0472">Membrane</keyword>
<evidence type="ECO:0000256" key="1">
    <source>
        <dbReference type="SAM" id="Phobius"/>
    </source>
</evidence>
<dbReference type="EMBL" id="QOWE01000028">
    <property type="protein sequence ID" value="RCR66391.1"/>
    <property type="molecule type" value="Genomic_DNA"/>
</dbReference>